<keyword evidence="4" id="KW-0808">Transferase</keyword>
<feature type="transmembrane region" description="Helical" evidence="9">
    <location>
        <begin position="34"/>
        <end position="57"/>
    </location>
</feature>
<evidence type="ECO:0000256" key="7">
    <source>
        <dbReference type="ARBA" id="ARBA00023136"/>
    </source>
</evidence>
<feature type="domain" description="Bacterial sugar transferase" evidence="10">
    <location>
        <begin position="29"/>
        <end position="221"/>
    </location>
</feature>
<evidence type="ECO:0000259" key="10">
    <source>
        <dbReference type="Pfam" id="PF02397"/>
    </source>
</evidence>
<dbReference type="PANTHER" id="PTHR30576">
    <property type="entry name" value="COLANIC BIOSYNTHESIS UDP-GLUCOSE LIPID CARRIER TRANSFERASE"/>
    <property type="match status" value="1"/>
</dbReference>
<evidence type="ECO:0000256" key="3">
    <source>
        <dbReference type="ARBA" id="ARBA00022475"/>
    </source>
</evidence>
<evidence type="ECO:0000256" key="6">
    <source>
        <dbReference type="ARBA" id="ARBA00022989"/>
    </source>
</evidence>
<dbReference type="GO" id="GO:0016780">
    <property type="term" value="F:phosphotransferase activity, for other substituted phosphate groups"/>
    <property type="evidence" value="ECO:0007669"/>
    <property type="project" value="TreeGrafter"/>
</dbReference>
<evidence type="ECO:0000256" key="8">
    <source>
        <dbReference type="ARBA" id="ARBA00023169"/>
    </source>
</evidence>
<evidence type="ECO:0000256" key="1">
    <source>
        <dbReference type="ARBA" id="ARBA00004236"/>
    </source>
</evidence>
<dbReference type="GO" id="GO:0005886">
    <property type="term" value="C:plasma membrane"/>
    <property type="evidence" value="ECO:0007669"/>
    <property type="project" value="UniProtKB-SubCell"/>
</dbReference>
<evidence type="ECO:0000313" key="11">
    <source>
        <dbReference type="EMBL" id="PTX51293.1"/>
    </source>
</evidence>
<comment type="subcellular location">
    <subcellularLocation>
        <location evidence="1">Cell membrane</location>
    </subcellularLocation>
</comment>
<dbReference type="EMBL" id="QBKN01000003">
    <property type="protein sequence ID" value="PTX51293.1"/>
    <property type="molecule type" value="Genomic_DNA"/>
</dbReference>
<reference evidence="11 12" key="1">
    <citation type="submission" date="2018-04" db="EMBL/GenBank/DDBJ databases">
        <title>Genomic Encyclopedia of Archaeal and Bacterial Type Strains, Phase II (KMG-II): from individual species to whole genera.</title>
        <authorList>
            <person name="Goeker M."/>
        </authorList>
    </citation>
    <scope>NUCLEOTIDE SEQUENCE [LARGE SCALE GENOMIC DNA]</scope>
    <source>
        <strain evidence="11 12">DSM 29329</strain>
    </source>
</reference>
<dbReference type="Pfam" id="PF02397">
    <property type="entry name" value="Bac_transf"/>
    <property type="match status" value="1"/>
</dbReference>
<evidence type="ECO:0000313" key="12">
    <source>
        <dbReference type="Proteomes" id="UP000244069"/>
    </source>
</evidence>
<dbReference type="Proteomes" id="UP000244069">
    <property type="component" value="Unassembled WGS sequence"/>
</dbReference>
<sequence length="229" mass="25805">MSHQTNTSVEGGDDLAAPPSPRKLHIALKRTMDVIIGSTLFVFALPLMLLIAGLIVARDGAPVLYVHERIGRNGKPFGCLKFRTMVRDSQARLDDLLARDSFARHEWEQKQKLRNDPRILPWIGPLLRTSSLDELPQLWNVLRGDMSLVGPRPVVCSELSRYGLAQHLYTSVRPGLTGPWQIGERSEGEYDDRIRTDVDYVRNWSLRQDFMIILKTAEIVLSGGSKGAY</sequence>
<accession>A0A2T6B5I7</accession>
<dbReference type="InterPro" id="IPR003362">
    <property type="entry name" value="Bact_transf"/>
</dbReference>
<evidence type="ECO:0000256" key="4">
    <source>
        <dbReference type="ARBA" id="ARBA00022679"/>
    </source>
</evidence>
<evidence type="ECO:0000256" key="2">
    <source>
        <dbReference type="ARBA" id="ARBA00006464"/>
    </source>
</evidence>
<keyword evidence="8" id="KW-0270">Exopolysaccharide synthesis</keyword>
<dbReference type="AlphaFoldDB" id="A0A2T6B5I7"/>
<keyword evidence="12" id="KW-1185">Reference proteome</keyword>
<gene>
    <name evidence="11" type="ORF">C8N44_10336</name>
</gene>
<comment type="similarity">
    <text evidence="2">Belongs to the bacterial sugar transferase family.</text>
</comment>
<keyword evidence="6 9" id="KW-1133">Transmembrane helix</keyword>
<keyword evidence="7 9" id="KW-0472">Membrane</keyword>
<organism evidence="11 12">
    <name type="scientific">Allosediminivita pacifica</name>
    <dbReference type="NCBI Taxonomy" id="1267769"/>
    <lineage>
        <taxon>Bacteria</taxon>
        <taxon>Pseudomonadati</taxon>
        <taxon>Pseudomonadota</taxon>
        <taxon>Alphaproteobacteria</taxon>
        <taxon>Rhodobacterales</taxon>
        <taxon>Paracoccaceae</taxon>
        <taxon>Allosediminivita</taxon>
    </lineage>
</organism>
<dbReference type="RefSeq" id="WP_158273990.1">
    <property type="nucleotide sequence ID" value="NZ_BMEZ01000003.1"/>
</dbReference>
<name>A0A2T6B5I7_9RHOB</name>
<keyword evidence="3" id="KW-1003">Cell membrane</keyword>
<dbReference type="GO" id="GO:0000271">
    <property type="term" value="P:polysaccharide biosynthetic process"/>
    <property type="evidence" value="ECO:0007669"/>
    <property type="project" value="UniProtKB-KW"/>
</dbReference>
<evidence type="ECO:0000256" key="9">
    <source>
        <dbReference type="SAM" id="Phobius"/>
    </source>
</evidence>
<dbReference type="OrthoDB" id="9808602at2"/>
<protein>
    <submittedName>
        <fullName evidence="11">Exopolysaccharide production protein ExoY</fullName>
    </submittedName>
</protein>
<comment type="caution">
    <text evidence="11">The sequence shown here is derived from an EMBL/GenBank/DDBJ whole genome shotgun (WGS) entry which is preliminary data.</text>
</comment>
<dbReference type="PANTHER" id="PTHR30576:SF4">
    <property type="entry name" value="UNDECAPRENYL-PHOSPHATE GALACTOSE PHOSPHOTRANSFERASE"/>
    <property type="match status" value="1"/>
</dbReference>
<keyword evidence="5 9" id="KW-0812">Transmembrane</keyword>
<proteinExistence type="inferred from homology"/>
<evidence type="ECO:0000256" key="5">
    <source>
        <dbReference type="ARBA" id="ARBA00022692"/>
    </source>
</evidence>